<dbReference type="EMBL" id="KQ257450">
    <property type="protein sequence ID" value="KND04552.1"/>
    <property type="molecule type" value="Genomic_DNA"/>
</dbReference>
<evidence type="ECO:0000313" key="6">
    <source>
        <dbReference type="EMBL" id="KND04552.1"/>
    </source>
</evidence>
<dbReference type="PROSITE" id="PS00086">
    <property type="entry name" value="CYTOCHROME_P450"/>
    <property type="match status" value="1"/>
</dbReference>
<dbReference type="RefSeq" id="XP_016612591.1">
    <property type="nucleotide sequence ID" value="XM_016748608.1"/>
</dbReference>
<dbReference type="PRINTS" id="PR00463">
    <property type="entry name" value="EP450I"/>
</dbReference>
<dbReference type="GO" id="GO:0005506">
    <property type="term" value="F:iron ion binding"/>
    <property type="evidence" value="ECO:0007669"/>
    <property type="project" value="InterPro"/>
</dbReference>
<comment type="similarity">
    <text evidence="1 5">Belongs to the cytochrome P450 family.</text>
</comment>
<dbReference type="InParanoid" id="A0A0L0HTY4"/>
<dbReference type="GO" id="GO:0020037">
    <property type="term" value="F:heme binding"/>
    <property type="evidence" value="ECO:0007669"/>
    <property type="project" value="InterPro"/>
</dbReference>
<evidence type="ECO:0000256" key="2">
    <source>
        <dbReference type="ARBA" id="ARBA00022723"/>
    </source>
</evidence>
<gene>
    <name evidence="6" type="ORF">SPPG_00277</name>
</gene>
<keyword evidence="3 4" id="KW-0408">Iron</keyword>
<dbReference type="InterPro" id="IPR001128">
    <property type="entry name" value="Cyt_P450"/>
</dbReference>
<feature type="binding site" description="axial binding residue" evidence="4">
    <location>
        <position position="409"/>
    </location>
    <ligand>
        <name>heme</name>
        <dbReference type="ChEBI" id="CHEBI:30413"/>
    </ligand>
    <ligandPart>
        <name>Fe</name>
        <dbReference type="ChEBI" id="CHEBI:18248"/>
    </ligandPart>
</feature>
<dbReference type="InterPro" id="IPR050196">
    <property type="entry name" value="Cytochrome_P450_Monoox"/>
</dbReference>
<dbReference type="SUPFAM" id="SSF48264">
    <property type="entry name" value="Cytochrome P450"/>
    <property type="match status" value="1"/>
</dbReference>
<dbReference type="PANTHER" id="PTHR24291">
    <property type="entry name" value="CYTOCHROME P450 FAMILY 4"/>
    <property type="match status" value="1"/>
</dbReference>
<dbReference type="Proteomes" id="UP000053201">
    <property type="component" value="Unassembled WGS sequence"/>
</dbReference>
<dbReference type="VEuPathDB" id="FungiDB:SPPG_00277"/>
<evidence type="ECO:0000256" key="5">
    <source>
        <dbReference type="RuleBase" id="RU000461"/>
    </source>
</evidence>
<dbReference type="Pfam" id="PF00067">
    <property type="entry name" value="p450"/>
    <property type="match status" value="1"/>
</dbReference>
<sequence length="462" mass="52689">MTPKQVPAMLDLARKFPKVHIAWWGPTWSAVVTHSDTIKPVLRSTEGKPFTYDLFRNWLGDGLLHSSGKKWHKRRRLLTPAFHYEILKGYQKVTNQCTDVFLDKMSQPAKDGTTVDLFADVSLLTLDVILRCAFSHETACQTTPNNPYITALYRYFDLFMDRVKAPWLYSDWIWQFSGNARETKAALSVIHGTAKSVIAKRRAELADAKSSTIEELLAPSEKDDTITTTKRYPDFLDILLLSRDETGAPLPEQDILDEVNTFLFEGHDTTASGLVWIMYALAKYPEFQELARKEVDGVLDGKTELEHDELGKLPFTTMFVKECLRMYPPVPLISRRLPATFQIPNTPTLPSSIPVPEGGQCDMFIYALHHDPTLWPNPSEFDPYRFTPENSAGRDPYAFVPFSAGPRNCIGQNFAMGELKTVTARVLKRFELVEEKGFEPKPLFRFVLRSENGVRIVFKERK</sequence>
<organism evidence="6 7">
    <name type="scientific">Spizellomyces punctatus (strain DAOM BR117)</name>
    <dbReference type="NCBI Taxonomy" id="645134"/>
    <lineage>
        <taxon>Eukaryota</taxon>
        <taxon>Fungi</taxon>
        <taxon>Fungi incertae sedis</taxon>
        <taxon>Chytridiomycota</taxon>
        <taxon>Chytridiomycota incertae sedis</taxon>
        <taxon>Chytridiomycetes</taxon>
        <taxon>Spizellomycetales</taxon>
        <taxon>Spizellomycetaceae</taxon>
        <taxon>Spizellomyces</taxon>
    </lineage>
</organism>
<dbReference type="OMA" id="LMLRPMH"/>
<dbReference type="GeneID" id="27684017"/>
<dbReference type="CDD" id="cd20659">
    <property type="entry name" value="CYP4B_4F-like"/>
    <property type="match status" value="1"/>
</dbReference>
<accession>A0A0L0HTY4</accession>
<name>A0A0L0HTY4_SPIPD</name>
<dbReference type="PANTHER" id="PTHR24291:SF201">
    <property type="entry name" value="CYTOCHROME P450, FAMILY 4, SUBFAMILY B, POLYPEPTIDE 7"/>
    <property type="match status" value="1"/>
</dbReference>
<dbReference type="eggNOG" id="KOG0157">
    <property type="taxonomic scope" value="Eukaryota"/>
</dbReference>
<dbReference type="GO" id="GO:0004497">
    <property type="term" value="F:monooxygenase activity"/>
    <property type="evidence" value="ECO:0007669"/>
    <property type="project" value="UniProtKB-KW"/>
</dbReference>
<dbReference type="STRING" id="645134.A0A0L0HTY4"/>
<proteinExistence type="inferred from homology"/>
<dbReference type="PRINTS" id="PR00385">
    <property type="entry name" value="P450"/>
</dbReference>
<dbReference type="Gene3D" id="1.10.630.10">
    <property type="entry name" value="Cytochrome P450"/>
    <property type="match status" value="1"/>
</dbReference>
<reference evidence="6 7" key="1">
    <citation type="submission" date="2009-08" db="EMBL/GenBank/DDBJ databases">
        <title>The Genome Sequence of Spizellomyces punctatus strain DAOM BR117.</title>
        <authorList>
            <consortium name="The Broad Institute Genome Sequencing Platform"/>
            <person name="Russ C."/>
            <person name="Cuomo C."/>
            <person name="Shea T."/>
            <person name="Young S.K."/>
            <person name="Zeng Q."/>
            <person name="Koehrsen M."/>
            <person name="Haas B."/>
            <person name="Borodovsky M."/>
            <person name="Guigo R."/>
            <person name="Alvarado L."/>
            <person name="Berlin A."/>
            <person name="Bochicchio J."/>
            <person name="Borenstein D."/>
            <person name="Chapman S."/>
            <person name="Chen Z."/>
            <person name="Engels R."/>
            <person name="Freedman E."/>
            <person name="Gellesch M."/>
            <person name="Goldberg J."/>
            <person name="Griggs A."/>
            <person name="Gujja S."/>
            <person name="Heiman D."/>
            <person name="Hepburn T."/>
            <person name="Howarth C."/>
            <person name="Jen D."/>
            <person name="Larson L."/>
            <person name="Lewis B."/>
            <person name="Mehta T."/>
            <person name="Park D."/>
            <person name="Pearson M."/>
            <person name="Roberts A."/>
            <person name="Saif S."/>
            <person name="Shenoy N."/>
            <person name="Sisk P."/>
            <person name="Stolte C."/>
            <person name="Sykes S."/>
            <person name="Thomson T."/>
            <person name="Walk T."/>
            <person name="White J."/>
            <person name="Yandava C."/>
            <person name="Burger G."/>
            <person name="Gray M.W."/>
            <person name="Holland P.W.H."/>
            <person name="King N."/>
            <person name="Lang F.B.F."/>
            <person name="Roger A.J."/>
            <person name="Ruiz-Trillo I."/>
            <person name="Lander E."/>
            <person name="Nusbaum C."/>
        </authorList>
    </citation>
    <scope>NUCLEOTIDE SEQUENCE [LARGE SCALE GENOMIC DNA]</scope>
    <source>
        <strain evidence="6 7">DAOM BR117</strain>
    </source>
</reference>
<keyword evidence="5" id="KW-0560">Oxidoreductase</keyword>
<comment type="cofactor">
    <cofactor evidence="4">
        <name>heme</name>
        <dbReference type="ChEBI" id="CHEBI:30413"/>
    </cofactor>
</comment>
<dbReference type="InterPro" id="IPR002401">
    <property type="entry name" value="Cyt_P450_E_grp-I"/>
</dbReference>
<keyword evidence="4 5" id="KW-0349">Heme</keyword>
<protein>
    <recommendedName>
        <fullName evidence="8">Cytochrome P450</fullName>
    </recommendedName>
</protein>
<evidence type="ECO:0000256" key="3">
    <source>
        <dbReference type="ARBA" id="ARBA00023004"/>
    </source>
</evidence>
<keyword evidence="7" id="KW-1185">Reference proteome</keyword>
<dbReference type="InterPro" id="IPR017972">
    <property type="entry name" value="Cyt_P450_CS"/>
</dbReference>
<dbReference type="GO" id="GO:0016705">
    <property type="term" value="F:oxidoreductase activity, acting on paired donors, with incorporation or reduction of molecular oxygen"/>
    <property type="evidence" value="ECO:0007669"/>
    <property type="project" value="InterPro"/>
</dbReference>
<dbReference type="OrthoDB" id="1470350at2759"/>
<evidence type="ECO:0008006" key="8">
    <source>
        <dbReference type="Google" id="ProtNLM"/>
    </source>
</evidence>
<keyword evidence="2 4" id="KW-0479">Metal-binding</keyword>
<dbReference type="AlphaFoldDB" id="A0A0L0HTY4"/>
<evidence type="ECO:0000256" key="1">
    <source>
        <dbReference type="ARBA" id="ARBA00010617"/>
    </source>
</evidence>
<dbReference type="InterPro" id="IPR036396">
    <property type="entry name" value="Cyt_P450_sf"/>
</dbReference>
<evidence type="ECO:0000313" key="7">
    <source>
        <dbReference type="Proteomes" id="UP000053201"/>
    </source>
</evidence>
<evidence type="ECO:0000256" key="4">
    <source>
        <dbReference type="PIRSR" id="PIRSR602401-1"/>
    </source>
</evidence>
<keyword evidence="5" id="KW-0503">Monooxygenase</keyword>